<protein>
    <submittedName>
        <fullName evidence="1">Uncharacterized protein</fullName>
    </submittedName>
</protein>
<name>A0AAV6VB79_9ARAC</name>
<sequence>MLVHASMVSIMKKKIEQFPVSEKYTEEEDANSSRGRMSSESVIGRCQSLLCTVPYYLLFLNINVKKARQVLSSVCFKRRLALSTRGRVSFENVIEK</sequence>
<gene>
    <name evidence="1" type="ORF">JTE90_000244</name>
</gene>
<dbReference type="Proteomes" id="UP000827092">
    <property type="component" value="Unassembled WGS sequence"/>
</dbReference>
<dbReference type="EMBL" id="JAFNEN010000118">
    <property type="protein sequence ID" value="KAG8193611.1"/>
    <property type="molecule type" value="Genomic_DNA"/>
</dbReference>
<dbReference type="AlphaFoldDB" id="A0AAV6VB79"/>
<evidence type="ECO:0000313" key="1">
    <source>
        <dbReference type="EMBL" id="KAG8193611.1"/>
    </source>
</evidence>
<evidence type="ECO:0000313" key="2">
    <source>
        <dbReference type="Proteomes" id="UP000827092"/>
    </source>
</evidence>
<accession>A0AAV6VB79</accession>
<reference evidence="1 2" key="1">
    <citation type="journal article" date="2022" name="Nat. Ecol. Evol.">
        <title>A masculinizing supergene underlies an exaggerated male reproductive morph in a spider.</title>
        <authorList>
            <person name="Hendrickx F."/>
            <person name="De Corte Z."/>
            <person name="Sonet G."/>
            <person name="Van Belleghem S.M."/>
            <person name="Kostlbacher S."/>
            <person name="Vangestel C."/>
        </authorList>
    </citation>
    <scope>NUCLEOTIDE SEQUENCE [LARGE SCALE GENOMIC DNA]</scope>
    <source>
        <strain evidence="1">W744_W776</strain>
    </source>
</reference>
<keyword evidence="2" id="KW-1185">Reference proteome</keyword>
<organism evidence="1 2">
    <name type="scientific">Oedothorax gibbosus</name>
    <dbReference type="NCBI Taxonomy" id="931172"/>
    <lineage>
        <taxon>Eukaryota</taxon>
        <taxon>Metazoa</taxon>
        <taxon>Ecdysozoa</taxon>
        <taxon>Arthropoda</taxon>
        <taxon>Chelicerata</taxon>
        <taxon>Arachnida</taxon>
        <taxon>Araneae</taxon>
        <taxon>Araneomorphae</taxon>
        <taxon>Entelegynae</taxon>
        <taxon>Araneoidea</taxon>
        <taxon>Linyphiidae</taxon>
        <taxon>Erigoninae</taxon>
        <taxon>Oedothorax</taxon>
    </lineage>
</organism>
<comment type="caution">
    <text evidence="1">The sequence shown here is derived from an EMBL/GenBank/DDBJ whole genome shotgun (WGS) entry which is preliminary data.</text>
</comment>
<proteinExistence type="predicted"/>